<dbReference type="InterPro" id="IPR002347">
    <property type="entry name" value="SDR_fam"/>
</dbReference>
<organism evidence="3 4">
    <name type="scientific">Rhodalgimonas zhirmunskyi</name>
    <dbReference type="NCBI Taxonomy" id="2964767"/>
    <lineage>
        <taxon>Bacteria</taxon>
        <taxon>Pseudomonadati</taxon>
        <taxon>Pseudomonadota</taxon>
        <taxon>Alphaproteobacteria</taxon>
        <taxon>Rhodobacterales</taxon>
        <taxon>Roseobacteraceae</taxon>
        <taxon>Rhodalgimonas</taxon>
    </lineage>
</organism>
<evidence type="ECO:0000313" key="3">
    <source>
        <dbReference type="EMBL" id="MDQ2094871.1"/>
    </source>
</evidence>
<dbReference type="CDD" id="cd05233">
    <property type="entry name" value="SDR_c"/>
    <property type="match status" value="1"/>
</dbReference>
<keyword evidence="4" id="KW-1185">Reference proteome</keyword>
<protein>
    <submittedName>
        <fullName evidence="3">SDR family oxidoreductase</fullName>
    </submittedName>
</protein>
<dbReference type="PANTHER" id="PTHR43639:SF1">
    <property type="entry name" value="SHORT-CHAIN DEHYDROGENASE_REDUCTASE FAMILY PROTEIN"/>
    <property type="match status" value="1"/>
</dbReference>
<comment type="caution">
    <text evidence="3">The sequence shown here is derived from an EMBL/GenBank/DDBJ whole genome shotgun (WGS) entry which is preliminary data.</text>
</comment>
<dbReference type="Gene3D" id="3.40.50.720">
    <property type="entry name" value="NAD(P)-binding Rossmann-like Domain"/>
    <property type="match status" value="1"/>
</dbReference>
<accession>A0AAJ1UEI8</accession>
<dbReference type="RefSeq" id="WP_317626480.1">
    <property type="nucleotide sequence ID" value="NZ_JANFFA010000003.1"/>
</dbReference>
<evidence type="ECO:0000256" key="1">
    <source>
        <dbReference type="ARBA" id="ARBA00006484"/>
    </source>
</evidence>
<comment type="similarity">
    <text evidence="1">Belongs to the short-chain dehydrogenases/reductases (SDR) family.</text>
</comment>
<dbReference type="SUPFAM" id="SSF51735">
    <property type="entry name" value="NAD(P)-binding Rossmann-fold domains"/>
    <property type="match status" value="1"/>
</dbReference>
<dbReference type="GO" id="GO:0016491">
    <property type="term" value="F:oxidoreductase activity"/>
    <property type="evidence" value="ECO:0007669"/>
    <property type="project" value="UniProtKB-KW"/>
</dbReference>
<dbReference type="InterPro" id="IPR036291">
    <property type="entry name" value="NAD(P)-bd_dom_sf"/>
</dbReference>
<gene>
    <name evidence="3" type="ORF">NOI20_12180</name>
</gene>
<evidence type="ECO:0000256" key="2">
    <source>
        <dbReference type="ARBA" id="ARBA00023002"/>
    </source>
</evidence>
<evidence type="ECO:0000313" key="4">
    <source>
        <dbReference type="Proteomes" id="UP001227162"/>
    </source>
</evidence>
<keyword evidence="2" id="KW-0560">Oxidoreductase</keyword>
<dbReference type="AlphaFoldDB" id="A0AAJ1UEI8"/>
<name>A0AAJ1UEI8_9RHOB</name>
<dbReference type="PRINTS" id="PR00081">
    <property type="entry name" value="GDHRDH"/>
</dbReference>
<dbReference type="PANTHER" id="PTHR43639">
    <property type="entry name" value="OXIDOREDUCTASE, SHORT-CHAIN DEHYDROGENASE/REDUCTASE FAMILY (AFU_ORTHOLOGUE AFUA_5G02870)"/>
    <property type="match status" value="1"/>
</dbReference>
<dbReference type="Proteomes" id="UP001227162">
    <property type="component" value="Unassembled WGS sequence"/>
</dbReference>
<reference evidence="3" key="2">
    <citation type="submission" date="2023-04" db="EMBL/GenBank/DDBJ databases">
        <title>'Rhodoalgimonas zhirmunskyi' gen. nov., isolated from a red alga.</title>
        <authorList>
            <person name="Nedashkovskaya O.I."/>
            <person name="Otstavnykh N.Y."/>
            <person name="Bystritskaya E.P."/>
            <person name="Balabanova L.A."/>
            <person name="Isaeva M.P."/>
        </authorList>
    </citation>
    <scope>NUCLEOTIDE SEQUENCE</scope>
    <source>
        <strain evidence="3">10Alg 79</strain>
    </source>
</reference>
<reference evidence="3" key="1">
    <citation type="submission" date="2022-07" db="EMBL/GenBank/DDBJ databases">
        <authorList>
            <person name="Otstavnykh N."/>
            <person name="Isaeva M."/>
            <person name="Bystritskaya E."/>
        </authorList>
    </citation>
    <scope>NUCLEOTIDE SEQUENCE</scope>
    <source>
        <strain evidence="3">10Alg 79</strain>
    </source>
</reference>
<dbReference type="FunFam" id="3.40.50.720:FF:000084">
    <property type="entry name" value="Short-chain dehydrogenase reductase"/>
    <property type="match status" value="1"/>
</dbReference>
<dbReference type="EMBL" id="JANFFA010000003">
    <property type="protein sequence ID" value="MDQ2094871.1"/>
    <property type="molecule type" value="Genomic_DNA"/>
</dbReference>
<proteinExistence type="inferred from homology"/>
<dbReference type="Pfam" id="PF13561">
    <property type="entry name" value="adh_short_C2"/>
    <property type="match status" value="1"/>
</dbReference>
<sequence>MTLSISGKTAIVTGAANGVGLAIARHFADKGANVMFADMDEEGLAREVGEVEEGSKIRYFAGDLRQKLTTANLLSATLDAFERVDVLVNASRQVVRSDPLNPDDDAVEALIEQNLMTALRLSQVVAKRMIKQAEQEEGGPAGSIINLSSILASRAHPDLMALSISNAALEQMTRSLAVALAGKRIRVNAVAMGSVMSASMKEHLKENPDFRSVIEKGTPLGRIASATELAETVQFLASDGSGFMTGQVLCVDGGRTLLDPVSAPAH</sequence>